<evidence type="ECO:0008006" key="12">
    <source>
        <dbReference type="Google" id="ProtNLM"/>
    </source>
</evidence>
<dbReference type="InterPro" id="IPR000668">
    <property type="entry name" value="Peptidase_C1A_C"/>
</dbReference>
<dbReference type="Proteomes" id="UP000807115">
    <property type="component" value="Chromosome 1"/>
</dbReference>
<accession>A0A921S4X7</accession>
<dbReference type="InterPro" id="IPR013128">
    <property type="entry name" value="Peptidase_C1A"/>
</dbReference>
<comment type="similarity">
    <text evidence="1">Belongs to the peptidase C1 family.</text>
</comment>
<proteinExistence type="inferred from homology"/>
<feature type="signal peptide" evidence="7">
    <location>
        <begin position="1"/>
        <end position="35"/>
    </location>
</feature>
<keyword evidence="6" id="KW-1015">Disulfide bond</keyword>
<sequence>MMIMALSRAAASSRGFFFALMLVACCSLMLQAAAAAGGGADGVVVGADGDNKLMMDRFLRWQATYNRSYPTAEERRRRFQVYRRNMEHIEATNRAGNLTYTLGENQFADLTEEEFLDLYTMKGRMPPVRRDAGKKQQANFSSVVDAPTSVDWRSRGAVTPIKNQGPSCSSCWAFVTAATIESITQIRTGKLVSLSEQELIDCDPYDGGCNLGYFVNGYKWVIQNGGLTTEANYPYQARRYQCNRSKAGQRAARISNYRQLPQGEAQLQQAVAQQPVAAAIEMGGSLQFYNGGVWSGQCGTRMNHAITVVGYGADSSGVKYWLVKNSWGQTWGERGYLRMRKDVRQGGLCGIALDLAYPIV</sequence>
<evidence type="ECO:0000256" key="6">
    <source>
        <dbReference type="ARBA" id="ARBA00023157"/>
    </source>
</evidence>
<name>A0A921S4X7_SORBI</name>
<keyword evidence="2" id="KW-0645">Protease</keyword>
<dbReference type="GO" id="GO:0006508">
    <property type="term" value="P:proteolysis"/>
    <property type="evidence" value="ECO:0007669"/>
    <property type="project" value="UniProtKB-KW"/>
</dbReference>
<dbReference type="GO" id="GO:0008234">
    <property type="term" value="F:cysteine-type peptidase activity"/>
    <property type="evidence" value="ECO:0007669"/>
    <property type="project" value="UniProtKB-KW"/>
</dbReference>
<feature type="domain" description="Peptidase C1A papain C-terminal" evidence="8">
    <location>
        <begin position="146"/>
        <end position="359"/>
    </location>
</feature>
<dbReference type="CDD" id="cd02248">
    <property type="entry name" value="Peptidase_C1A"/>
    <property type="match status" value="1"/>
</dbReference>
<feature type="domain" description="Cathepsin propeptide inhibitor" evidence="9">
    <location>
        <begin position="58"/>
        <end position="115"/>
    </location>
</feature>
<dbReference type="InterPro" id="IPR025661">
    <property type="entry name" value="Pept_asp_AS"/>
</dbReference>
<evidence type="ECO:0000256" key="4">
    <source>
        <dbReference type="ARBA" id="ARBA00022801"/>
    </source>
</evidence>
<evidence type="ECO:0000256" key="2">
    <source>
        <dbReference type="ARBA" id="ARBA00022670"/>
    </source>
</evidence>
<dbReference type="InterPro" id="IPR039417">
    <property type="entry name" value="Peptidase_C1A_papain-like"/>
</dbReference>
<dbReference type="InterPro" id="IPR038765">
    <property type="entry name" value="Papain-like_cys_pep_sf"/>
</dbReference>
<evidence type="ECO:0000313" key="10">
    <source>
        <dbReference type="EMBL" id="KAG0550642.1"/>
    </source>
</evidence>
<feature type="chain" id="PRO_5037181281" description="Cysteine proteinase" evidence="7">
    <location>
        <begin position="36"/>
        <end position="360"/>
    </location>
</feature>
<dbReference type="PROSITE" id="PS00640">
    <property type="entry name" value="THIOL_PROTEASE_ASN"/>
    <property type="match status" value="1"/>
</dbReference>
<dbReference type="SUPFAM" id="SSF54001">
    <property type="entry name" value="Cysteine proteinases"/>
    <property type="match status" value="1"/>
</dbReference>
<reference evidence="10" key="2">
    <citation type="submission" date="2020-10" db="EMBL/GenBank/DDBJ databases">
        <authorList>
            <person name="Cooper E.A."/>
            <person name="Brenton Z.W."/>
            <person name="Flinn B.S."/>
            <person name="Jenkins J."/>
            <person name="Shu S."/>
            <person name="Flowers D."/>
            <person name="Luo F."/>
            <person name="Wang Y."/>
            <person name="Xia P."/>
            <person name="Barry K."/>
            <person name="Daum C."/>
            <person name="Lipzen A."/>
            <person name="Yoshinaga Y."/>
            <person name="Schmutz J."/>
            <person name="Saski C."/>
            <person name="Vermerris W."/>
            <person name="Kresovich S."/>
        </authorList>
    </citation>
    <scope>NUCLEOTIDE SEQUENCE</scope>
</reference>
<dbReference type="InterPro" id="IPR025660">
    <property type="entry name" value="Pept_his_AS"/>
</dbReference>
<dbReference type="Pfam" id="PF00112">
    <property type="entry name" value="Peptidase_C1"/>
    <property type="match status" value="1"/>
</dbReference>
<dbReference type="PROSITE" id="PS00639">
    <property type="entry name" value="THIOL_PROTEASE_HIS"/>
    <property type="match status" value="1"/>
</dbReference>
<dbReference type="AlphaFoldDB" id="A0A921S4X7"/>
<keyword evidence="3 7" id="KW-0732">Signal</keyword>
<dbReference type="InterPro" id="IPR013201">
    <property type="entry name" value="Prot_inhib_I29"/>
</dbReference>
<evidence type="ECO:0000313" key="11">
    <source>
        <dbReference type="Proteomes" id="UP000807115"/>
    </source>
</evidence>
<dbReference type="SMART" id="SM00848">
    <property type="entry name" value="Inhibitor_I29"/>
    <property type="match status" value="1"/>
</dbReference>
<comment type="caution">
    <text evidence="10">The sequence shown here is derived from an EMBL/GenBank/DDBJ whole genome shotgun (WGS) entry which is preliminary data.</text>
</comment>
<dbReference type="Gene3D" id="3.90.70.10">
    <property type="entry name" value="Cysteine proteinases"/>
    <property type="match status" value="1"/>
</dbReference>
<evidence type="ECO:0000256" key="5">
    <source>
        <dbReference type="ARBA" id="ARBA00022807"/>
    </source>
</evidence>
<dbReference type="EMBL" id="CM027680">
    <property type="protein sequence ID" value="KAG0550642.1"/>
    <property type="molecule type" value="Genomic_DNA"/>
</dbReference>
<keyword evidence="5" id="KW-0788">Thiol protease</keyword>
<evidence type="ECO:0000256" key="7">
    <source>
        <dbReference type="SAM" id="SignalP"/>
    </source>
</evidence>
<organism evidence="10 11">
    <name type="scientific">Sorghum bicolor</name>
    <name type="common">Sorghum</name>
    <name type="synonym">Sorghum vulgare</name>
    <dbReference type="NCBI Taxonomy" id="4558"/>
    <lineage>
        <taxon>Eukaryota</taxon>
        <taxon>Viridiplantae</taxon>
        <taxon>Streptophyta</taxon>
        <taxon>Embryophyta</taxon>
        <taxon>Tracheophyta</taxon>
        <taxon>Spermatophyta</taxon>
        <taxon>Magnoliopsida</taxon>
        <taxon>Liliopsida</taxon>
        <taxon>Poales</taxon>
        <taxon>Poaceae</taxon>
        <taxon>PACMAD clade</taxon>
        <taxon>Panicoideae</taxon>
        <taxon>Andropogonodae</taxon>
        <taxon>Andropogoneae</taxon>
        <taxon>Sorghinae</taxon>
        <taxon>Sorghum</taxon>
    </lineage>
</organism>
<evidence type="ECO:0000259" key="8">
    <source>
        <dbReference type="SMART" id="SM00645"/>
    </source>
</evidence>
<evidence type="ECO:0000259" key="9">
    <source>
        <dbReference type="SMART" id="SM00848"/>
    </source>
</evidence>
<keyword evidence="4" id="KW-0378">Hydrolase</keyword>
<dbReference type="PRINTS" id="PR00705">
    <property type="entry name" value="PAPAIN"/>
</dbReference>
<dbReference type="Pfam" id="PF08246">
    <property type="entry name" value="Inhibitor_I29"/>
    <property type="match status" value="1"/>
</dbReference>
<protein>
    <recommendedName>
        <fullName evidence="12">Cysteine proteinase</fullName>
    </recommendedName>
</protein>
<gene>
    <name evidence="10" type="ORF">BDA96_01G355800</name>
</gene>
<evidence type="ECO:0000256" key="1">
    <source>
        <dbReference type="ARBA" id="ARBA00008455"/>
    </source>
</evidence>
<dbReference type="SMART" id="SM00645">
    <property type="entry name" value="Pept_C1"/>
    <property type="match status" value="1"/>
</dbReference>
<dbReference type="PANTHER" id="PTHR12411">
    <property type="entry name" value="CYSTEINE PROTEASE FAMILY C1-RELATED"/>
    <property type="match status" value="1"/>
</dbReference>
<dbReference type="FunFam" id="3.90.70.10:FF:000067">
    <property type="entry name" value="Senescence-specific cysteine protease"/>
    <property type="match status" value="1"/>
</dbReference>
<evidence type="ECO:0000256" key="3">
    <source>
        <dbReference type="ARBA" id="ARBA00022729"/>
    </source>
</evidence>
<reference evidence="10" key="1">
    <citation type="journal article" date="2019" name="BMC Genomics">
        <title>A new reference genome for Sorghum bicolor reveals high levels of sequence similarity between sweet and grain genotypes: implications for the genetics of sugar metabolism.</title>
        <authorList>
            <person name="Cooper E.A."/>
            <person name="Brenton Z.W."/>
            <person name="Flinn B.S."/>
            <person name="Jenkins J."/>
            <person name="Shu S."/>
            <person name="Flowers D."/>
            <person name="Luo F."/>
            <person name="Wang Y."/>
            <person name="Xia P."/>
            <person name="Barry K."/>
            <person name="Daum C."/>
            <person name="Lipzen A."/>
            <person name="Yoshinaga Y."/>
            <person name="Schmutz J."/>
            <person name="Saski C."/>
            <person name="Vermerris W."/>
            <person name="Kresovich S."/>
        </authorList>
    </citation>
    <scope>NUCLEOTIDE SEQUENCE</scope>
</reference>